<feature type="disulfide bond" evidence="4">
    <location>
        <begin position="128"/>
        <end position="135"/>
    </location>
</feature>
<feature type="disulfide bond" evidence="4">
    <location>
        <begin position="96"/>
        <end position="148"/>
    </location>
</feature>
<organism evidence="5 6">
    <name type="scientific">Cinchona calisaya</name>
    <dbReference type="NCBI Taxonomy" id="153742"/>
    <lineage>
        <taxon>Eukaryota</taxon>
        <taxon>Viridiplantae</taxon>
        <taxon>Streptophyta</taxon>
        <taxon>Embryophyta</taxon>
        <taxon>Tracheophyta</taxon>
        <taxon>Spermatophyta</taxon>
        <taxon>Magnoliopsida</taxon>
        <taxon>eudicotyledons</taxon>
        <taxon>Gunneridae</taxon>
        <taxon>Pentapetalae</taxon>
        <taxon>asterids</taxon>
        <taxon>lamiids</taxon>
        <taxon>Gentianales</taxon>
        <taxon>Rubiaceae</taxon>
        <taxon>Cinchonoideae</taxon>
        <taxon>Cinchoneae</taxon>
        <taxon>Cinchona</taxon>
    </lineage>
</organism>
<dbReference type="SUPFAM" id="SSF49870">
    <property type="entry name" value="Osmotin, thaumatin-like protein"/>
    <property type="match status" value="1"/>
</dbReference>
<feature type="disulfide bond" evidence="4">
    <location>
        <begin position="104"/>
        <end position="114"/>
    </location>
</feature>
<accession>A0ABD2XZH6</accession>
<keyword evidence="6" id="KW-1185">Reference proteome</keyword>
<dbReference type="PIRSF" id="PIRSF002703">
    <property type="entry name" value="Thaumatin"/>
    <property type="match status" value="1"/>
</dbReference>
<feature type="disulfide bond" evidence="4">
    <location>
        <begin position="39"/>
        <end position="45"/>
    </location>
</feature>
<dbReference type="PRINTS" id="PR00347">
    <property type="entry name" value="THAUMATIN"/>
</dbReference>
<evidence type="ECO:0000256" key="4">
    <source>
        <dbReference type="PIRSR" id="PIRSR002703-1"/>
    </source>
</evidence>
<dbReference type="AlphaFoldDB" id="A0ABD2XZH6"/>
<dbReference type="FunFam" id="2.60.110.10:FF:000003">
    <property type="entry name" value="Thaumatin I"/>
    <property type="match status" value="1"/>
</dbReference>
<reference evidence="5 6" key="1">
    <citation type="submission" date="2024-11" db="EMBL/GenBank/DDBJ databases">
        <title>A near-complete genome assembly of Cinchona calisaya.</title>
        <authorList>
            <person name="Lian D.C."/>
            <person name="Zhao X.W."/>
            <person name="Wei L."/>
        </authorList>
    </citation>
    <scope>NUCLEOTIDE SEQUENCE [LARGE SCALE GENOMIC DNA]</scope>
    <source>
        <tissue evidence="5">Nenye</tissue>
    </source>
</reference>
<feature type="disulfide bond" evidence="4">
    <location>
        <begin position="118"/>
        <end position="127"/>
    </location>
</feature>
<proteinExistence type="inferred from homology"/>
<dbReference type="InterPro" id="IPR001938">
    <property type="entry name" value="Thaumatin"/>
</dbReference>
<protein>
    <recommendedName>
        <fullName evidence="7">Thaumatin-like protein</fullName>
    </recommendedName>
</protein>
<comment type="similarity">
    <text evidence="1">Belongs to the thaumatin family.</text>
</comment>
<gene>
    <name evidence="5" type="ORF">ACH5RR_038473</name>
</gene>
<dbReference type="Gene3D" id="2.60.110.10">
    <property type="entry name" value="Thaumatin"/>
    <property type="match status" value="1"/>
</dbReference>
<feature type="disulfide bond" evidence="4">
    <location>
        <begin position="24"/>
        <end position="34"/>
    </location>
</feature>
<comment type="caution">
    <text evidence="5">The sequence shown here is derived from an EMBL/GenBank/DDBJ whole genome shotgun (WGS) entry which is preliminary data.</text>
</comment>
<dbReference type="PANTHER" id="PTHR31048">
    <property type="entry name" value="OS03G0233200 PROTEIN"/>
    <property type="match status" value="1"/>
</dbReference>
<dbReference type="Pfam" id="PF00314">
    <property type="entry name" value="Thaumatin"/>
    <property type="match status" value="1"/>
</dbReference>
<name>A0ABD2XZH6_9GENT</name>
<dbReference type="Proteomes" id="UP001630127">
    <property type="component" value="Unassembled WGS sequence"/>
</dbReference>
<evidence type="ECO:0008006" key="7">
    <source>
        <dbReference type="Google" id="ProtNLM"/>
    </source>
</evidence>
<dbReference type="InterPro" id="IPR037176">
    <property type="entry name" value="Osmotin/thaumatin-like_sf"/>
</dbReference>
<dbReference type="PROSITE" id="PS51367">
    <property type="entry name" value="THAUMATIN_2"/>
    <property type="match status" value="1"/>
</dbReference>
<evidence type="ECO:0000256" key="1">
    <source>
        <dbReference type="ARBA" id="ARBA00010607"/>
    </source>
</evidence>
<evidence type="ECO:0000313" key="5">
    <source>
        <dbReference type="EMBL" id="KAL3499380.1"/>
    </source>
</evidence>
<keyword evidence="3 4" id="KW-1015">Disulfide bond</keyword>
<evidence type="ECO:0000256" key="2">
    <source>
        <dbReference type="ARBA" id="ARBA00022729"/>
    </source>
</evidence>
<dbReference type="SMART" id="SM00205">
    <property type="entry name" value="THN"/>
    <property type="match status" value="1"/>
</dbReference>
<keyword evidence="2" id="KW-0732">Signal</keyword>
<dbReference type="EMBL" id="JBJUIK010000016">
    <property type="protein sequence ID" value="KAL3499380.1"/>
    <property type="molecule type" value="Genomic_DNA"/>
</dbReference>
<evidence type="ECO:0000256" key="3">
    <source>
        <dbReference type="ARBA" id="ARBA00023157"/>
    </source>
</evidence>
<evidence type="ECO:0000313" key="6">
    <source>
        <dbReference type="Proteomes" id="UP001630127"/>
    </source>
</evidence>
<sequence>MAANHGPNVPPNSTGGRIWARTNCIFNNTGRGSCQTGDCNVVLQCKTYGLPPNTVVEYALDQHNNLDFLDISLVDGFNVPIELSQLSSGCTGGIRCTADINGECPDELRAPGGCNNPCAVFKTNQYCCDAPGGNCGPTNYSRFFKNRCPSAYSYPKDDPSSTFTCSRGSNYRVVFCP</sequence>